<feature type="compositionally biased region" description="Low complexity" evidence="1">
    <location>
        <begin position="118"/>
        <end position="137"/>
    </location>
</feature>
<dbReference type="AlphaFoldDB" id="A0AAD6NBC4"/>
<protein>
    <recommendedName>
        <fullName evidence="5">Extracellular membrane protein CFEM domain-containing protein</fullName>
    </recommendedName>
</protein>
<evidence type="ECO:0000313" key="3">
    <source>
        <dbReference type="EMBL" id="KAJ6047912.1"/>
    </source>
</evidence>
<feature type="region of interest" description="Disordered" evidence="1">
    <location>
        <begin position="112"/>
        <end position="151"/>
    </location>
</feature>
<organism evidence="3 4">
    <name type="scientific">Penicillium canescens</name>
    <dbReference type="NCBI Taxonomy" id="5083"/>
    <lineage>
        <taxon>Eukaryota</taxon>
        <taxon>Fungi</taxon>
        <taxon>Dikarya</taxon>
        <taxon>Ascomycota</taxon>
        <taxon>Pezizomycotina</taxon>
        <taxon>Eurotiomycetes</taxon>
        <taxon>Eurotiomycetidae</taxon>
        <taxon>Eurotiales</taxon>
        <taxon>Aspergillaceae</taxon>
        <taxon>Penicillium</taxon>
    </lineage>
</organism>
<name>A0AAD6NBC4_PENCN</name>
<feature type="chain" id="PRO_5042184067" description="Extracellular membrane protein CFEM domain-containing protein" evidence="2">
    <location>
        <begin position="21"/>
        <end position="172"/>
    </location>
</feature>
<feature type="signal peptide" evidence="2">
    <location>
        <begin position="1"/>
        <end position="20"/>
    </location>
</feature>
<sequence>MRFLTTSLSLVLASTALVAAQSVTITAPSGNEQCSSVPLVQSCVSIMQKGLDKCASSDWDCKCSGAANIFGCYADCVGEDRVSAELLSEHDCRTANAYDKGRSTVNDVYTTPSPNAIEATPTDATTTASATSTSEPTKSWGEEKAAPSKGAAAARPVGSWLALVGLGLGVAF</sequence>
<evidence type="ECO:0000313" key="4">
    <source>
        <dbReference type="Proteomes" id="UP001219568"/>
    </source>
</evidence>
<dbReference type="EMBL" id="JAQJZL010000003">
    <property type="protein sequence ID" value="KAJ6047912.1"/>
    <property type="molecule type" value="Genomic_DNA"/>
</dbReference>
<proteinExistence type="predicted"/>
<reference evidence="3" key="2">
    <citation type="submission" date="2023-01" db="EMBL/GenBank/DDBJ databases">
        <authorList>
            <person name="Petersen C."/>
        </authorList>
    </citation>
    <scope>NUCLEOTIDE SEQUENCE</scope>
    <source>
        <strain evidence="3">IBT 15450</strain>
    </source>
</reference>
<accession>A0AAD6NBC4</accession>
<dbReference type="Proteomes" id="UP001219568">
    <property type="component" value="Unassembled WGS sequence"/>
</dbReference>
<reference evidence="3" key="1">
    <citation type="journal article" date="2023" name="IMA Fungus">
        <title>Comparative genomic study of the Penicillium genus elucidates a diverse pangenome and 15 lateral gene transfer events.</title>
        <authorList>
            <person name="Petersen C."/>
            <person name="Sorensen T."/>
            <person name="Nielsen M.R."/>
            <person name="Sondergaard T.E."/>
            <person name="Sorensen J.L."/>
            <person name="Fitzpatrick D.A."/>
            <person name="Frisvad J.C."/>
            <person name="Nielsen K.L."/>
        </authorList>
    </citation>
    <scope>NUCLEOTIDE SEQUENCE</scope>
    <source>
        <strain evidence="3">IBT 15450</strain>
    </source>
</reference>
<evidence type="ECO:0000256" key="2">
    <source>
        <dbReference type="SAM" id="SignalP"/>
    </source>
</evidence>
<evidence type="ECO:0008006" key="5">
    <source>
        <dbReference type="Google" id="ProtNLM"/>
    </source>
</evidence>
<keyword evidence="4" id="KW-1185">Reference proteome</keyword>
<keyword evidence="2" id="KW-0732">Signal</keyword>
<gene>
    <name evidence="3" type="ORF">N7460_004059</name>
</gene>
<comment type="caution">
    <text evidence="3">The sequence shown here is derived from an EMBL/GenBank/DDBJ whole genome shotgun (WGS) entry which is preliminary data.</text>
</comment>
<evidence type="ECO:0000256" key="1">
    <source>
        <dbReference type="SAM" id="MobiDB-lite"/>
    </source>
</evidence>